<evidence type="ECO:0000256" key="1">
    <source>
        <dbReference type="SAM" id="MobiDB-lite"/>
    </source>
</evidence>
<feature type="compositionally biased region" description="Low complexity" evidence="1">
    <location>
        <begin position="125"/>
        <end position="136"/>
    </location>
</feature>
<feature type="compositionally biased region" description="Low complexity" evidence="1">
    <location>
        <begin position="34"/>
        <end position="51"/>
    </location>
</feature>
<feature type="region of interest" description="Disordered" evidence="1">
    <location>
        <begin position="117"/>
        <end position="136"/>
    </location>
</feature>
<dbReference type="OMA" id="VPCELHE"/>
<protein>
    <submittedName>
        <fullName evidence="2">Uncharacterized protein</fullName>
    </submittedName>
</protein>
<name>A0A5M3MZZ9_CONPW</name>
<reference evidence="3" key="1">
    <citation type="journal article" date="2012" name="Science">
        <title>The Paleozoic origin of enzymatic lignin decomposition reconstructed from 31 fungal genomes.</title>
        <authorList>
            <person name="Floudas D."/>
            <person name="Binder M."/>
            <person name="Riley R."/>
            <person name="Barry K."/>
            <person name="Blanchette R.A."/>
            <person name="Henrissat B."/>
            <person name="Martinez A.T."/>
            <person name="Otillar R."/>
            <person name="Spatafora J.W."/>
            <person name="Yadav J.S."/>
            <person name="Aerts A."/>
            <person name="Benoit I."/>
            <person name="Boyd A."/>
            <person name="Carlson A."/>
            <person name="Copeland A."/>
            <person name="Coutinho P.M."/>
            <person name="de Vries R.P."/>
            <person name="Ferreira P."/>
            <person name="Findley K."/>
            <person name="Foster B."/>
            <person name="Gaskell J."/>
            <person name="Glotzer D."/>
            <person name="Gorecki P."/>
            <person name="Heitman J."/>
            <person name="Hesse C."/>
            <person name="Hori C."/>
            <person name="Igarashi K."/>
            <person name="Jurgens J.A."/>
            <person name="Kallen N."/>
            <person name="Kersten P."/>
            <person name="Kohler A."/>
            <person name="Kuees U."/>
            <person name="Kumar T.K.A."/>
            <person name="Kuo A."/>
            <person name="LaButti K."/>
            <person name="Larrondo L.F."/>
            <person name="Lindquist E."/>
            <person name="Ling A."/>
            <person name="Lombard V."/>
            <person name="Lucas S."/>
            <person name="Lundell T."/>
            <person name="Martin R."/>
            <person name="McLaughlin D.J."/>
            <person name="Morgenstern I."/>
            <person name="Morin E."/>
            <person name="Murat C."/>
            <person name="Nagy L.G."/>
            <person name="Nolan M."/>
            <person name="Ohm R.A."/>
            <person name="Patyshakuliyeva A."/>
            <person name="Rokas A."/>
            <person name="Ruiz-Duenas F.J."/>
            <person name="Sabat G."/>
            <person name="Salamov A."/>
            <person name="Samejima M."/>
            <person name="Schmutz J."/>
            <person name="Slot J.C."/>
            <person name="St John F."/>
            <person name="Stenlid J."/>
            <person name="Sun H."/>
            <person name="Sun S."/>
            <person name="Syed K."/>
            <person name="Tsang A."/>
            <person name="Wiebenga A."/>
            <person name="Young D."/>
            <person name="Pisabarro A."/>
            <person name="Eastwood D.C."/>
            <person name="Martin F."/>
            <person name="Cullen D."/>
            <person name="Grigoriev I.V."/>
            <person name="Hibbett D.S."/>
        </authorList>
    </citation>
    <scope>NUCLEOTIDE SEQUENCE [LARGE SCALE GENOMIC DNA]</scope>
    <source>
        <strain evidence="3">RWD-64-598 SS2</strain>
    </source>
</reference>
<accession>A0A5M3MZZ9</accession>
<dbReference type="AlphaFoldDB" id="A0A5M3MZZ9"/>
<keyword evidence="3" id="KW-1185">Reference proteome</keyword>
<comment type="caution">
    <text evidence="2">The sequence shown here is derived from an EMBL/GenBank/DDBJ whole genome shotgun (WGS) entry which is preliminary data.</text>
</comment>
<dbReference type="EMBL" id="JH711574">
    <property type="protein sequence ID" value="EIW84709.1"/>
    <property type="molecule type" value="Genomic_DNA"/>
</dbReference>
<dbReference type="KEGG" id="cput:CONPUDRAFT_69731"/>
<proteinExistence type="predicted"/>
<dbReference type="GeneID" id="19208760"/>
<dbReference type="Proteomes" id="UP000053558">
    <property type="component" value="Unassembled WGS sequence"/>
</dbReference>
<evidence type="ECO:0000313" key="2">
    <source>
        <dbReference type="EMBL" id="EIW84709.1"/>
    </source>
</evidence>
<organism evidence="2 3">
    <name type="scientific">Coniophora puteana (strain RWD-64-598)</name>
    <name type="common">Brown rot fungus</name>
    <dbReference type="NCBI Taxonomy" id="741705"/>
    <lineage>
        <taxon>Eukaryota</taxon>
        <taxon>Fungi</taxon>
        <taxon>Dikarya</taxon>
        <taxon>Basidiomycota</taxon>
        <taxon>Agaricomycotina</taxon>
        <taxon>Agaricomycetes</taxon>
        <taxon>Agaricomycetidae</taxon>
        <taxon>Boletales</taxon>
        <taxon>Coniophorineae</taxon>
        <taxon>Coniophoraceae</taxon>
        <taxon>Coniophora</taxon>
    </lineage>
</organism>
<dbReference type="RefSeq" id="XP_007764153.1">
    <property type="nucleotide sequence ID" value="XM_007765963.1"/>
</dbReference>
<dbReference type="OrthoDB" id="3267542at2759"/>
<feature type="region of interest" description="Disordered" evidence="1">
    <location>
        <begin position="1"/>
        <end position="51"/>
    </location>
</feature>
<sequence>MDYSFEDNTSLSPPPSPSIASSTSDDSRPPSPSPSFSSASSTSTSPSTLASRKIRLVPSTLALADAVVIVPPAPSTASSAAIGPIQTPLLLVGPALERLRCPQRQLSKGARIHPYRIVRGGGSGSISSRSSSSSFA</sequence>
<evidence type="ECO:0000313" key="3">
    <source>
        <dbReference type="Proteomes" id="UP000053558"/>
    </source>
</evidence>
<gene>
    <name evidence="2" type="ORF">CONPUDRAFT_69731</name>
</gene>